<evidence type="ECO:0000256" key="1">
    <source>
        <dbReference type="SAM" id="MobiDB-lite"/>
    </source>
</evidence>
<organism evidence="2 3">
    <name type="scientific">Bradyrhizobium rifense</name>
    <dbReference type="NCBI Taxonomy" id="515499"/>
    <lineage>
        <taxon>Bacteria</taxon>
        <taxon>Pseudomonadati</taxon>
        <taxon>Pseudomonadota</taxon>
        <taxon>Alphaproteobacteria</taxon>
        <taxon>Hyphomicrobiales</taxon>
        <taxon>Nitrobacteraceae</taxon>
        <taxon>Bradyrhizobium</taxon>
    </lineage>
</organism>
<reference evidence="2 3" key="1">
    <citation type="submission" date="2019-08" db="EMBL/GenBank/DDBJ databases">
        <title>Bradyrhizobium hipponensis sp. nov., a rhizobium isolated from a Lupinus angustifolius root nodule in Tunisia.</title>
        <authorList>
            <person name="Off K."/>
            <person name="Rejili M."/>
            <person name="Mars M."/>
            <person name="Brachmann A."/>
            <person name="Marin M."/>
        </authorList>
    </citation>
    <scope>NUCLEOTIDE SEQUENCE [LARGE SCALE GENOMIC DNA]</scope>
    <source>
        <strain evidence="2 3">CTAW71</strain>
    </source>
</reference>
<proteinExistence type="predicted"/>
<accession>A0A5D3KAC1</accession>
<feature type="region of interest" description="Disordered" evidence="1">
    <location>
        <begin position="36"/>
        <end position="55"/>
    </location>
</feature>
<dbReference type="Proteomes" id="UP000324758">
    <property type="component" value="Unassembled WGS sequence"/>
</dbReference>
<protein>
    <submittedName>
        <fullName evidence="2">DUF2934 domain-containing protein</fullName>
    </submittedName>
</protein>
<evidence type="ECO:0000313" key="2">
    <source>
        <dbReference type="EMBL" id="TYL91663.1"/>
    </source>
</evidence>
<dbReference type="InterPro" id="IPR021327">
    <property type="entry name" value="DUF2934"/>
</dbReference>
<dbReference type="Pfam" id="PF11154">
    <property type="entry name" value="DUF2934"/>
    <property type="match status" value="1"/>
</dbReference>
<dbReference type="EMBL" id="VSSS01000042">
    <property type="protein sequence ID" value="TYL91663.1"/>
    <property type="molecule type" value="Genomic_DNA"/>
</dbReference>
<keyword evidence="3" id="KW-1185">Reference proteome</keyword>
<dbReference type="AlphaFoldDB" id="A0A5D3KAC1"/>
<dbReference type="RefSeq" id="WP_148775250.1">
    <property type="nucleotide sequence ID" value="NZ_VSSS01000042.1"/>
</dbReference>
<name>A0A5D3KAC1_9BRAD</name>
<gene>
    <name evidence="2" type="ORF">FXB40_27440</name>
</gene>
<dbReference type="OrthoDB" id="9811127at2"/>
<sequence length="55" mass="6492">MPNPTEEQIRIRAHQLWDLAGQPEGREDEFWHEAERELKDGATNNPDEKSETFLE</sequence>
<comment type="caution">
    <text evidence="2">The sequence shown here is derived from an EMBL/GenBank/DDBJ whole genome shotgun (WGS) entry which is preliminary data.</text>
</comment>
<evidence type="ECO:0000313" key="3">
    <source>
        <dbReference type="Proteomes" id="UP000324758"/>
    </source>
</evidence>